<name>A0AAW6LNY4_RHOSG</name>
<dbReference type="RefSeq" id="WP_047271996.1">
    <property type="nucleotide sequence ID" value="NZ_JAGWDW010000002.1"/>
</dbReference>
<evidence type="ECO:0000313" key="2">
    <source>
        <dbReference type="EMBL" id="MDE8648279.1"/>
    </source>
</evidence>
<comment type="caution">
    <text evidence="2">The sequence shown here is derived from an EMBL/GenBank/DDBJ whole genome shotgun (WGS) entry which is preliminary data.</text>
</comment>
<evidence type="ECO:0000313" key="3">
    <source>
        <dbReference type="Proteomes" id="UP001217325"/>
    </source>
</evidence>
<keyword evidence="1" id="KW-1133">Transmembrane helix</keyword>
<feature type="transmembrane region" description="Helical" evidence="1">
    <location>
        <begin position="12"/>
        <end position="30"/>
    </location>
</feature>
<evidence type="ECO:0000256" key="1">
    <source>
        <dbReference type="SAM" id="Phobius"/>
    </source>
</evidence>
<protein>
    <submittedName>
        <fullName evidence="2">Uncharacterized protein</fullName>
    </submittedName>
</protein>
<dbReference type="EMBL" id="JARDXE010000018">
    <property type="protein sequence ID" value="MDE8648279.1"/>
    <property type="molecule type" value="Genomic_DNA"/>
</dbReference>
<proteinExistence type="predicted"/>
<reference evidence="2" key="1">
    <citation type="submission" date="2023-02" db="EMBL/GenBank/DDBJ databases">
        <title>A novel hydrolase synthesized by Rhodococcus erythropolis HQ is responsible for the detoxification of Zearalenone.</title>
        <authorList>
            <person name="Hu J."/>
            <person name="Xu J."/>
        </authorList>
    </citation>
    <scope>NUCLEOTIDE SEQUENCE</scope>
    <source>
        <strain evidence="2">HQ</strain>
    </source>
</reference>
<sequence>MKRTGLFSRSPARNIAFGALFALINMIALWPPLYIAMSHQHGLVIGVPISVWYLILVSAAAIAAVTGLWVTECRQGAVD</sequence>
<keyword evidence="1" id="KW-0812">Transmembrane</keyword>
<gene>
    <name evidence="2" type="ORF">PXH69_25255</name>
</gene>
<dbReference type="AlphaFoldDB" id="A0AAW6LNY4"/>
<dbReference type="Proteomes" id="UP001217325">
    <property type="component" value="Unassembled WGS sequence"/>
</dbReference>
<accession>A0AAW6LNY4</accession>
<organism evidence="2 3">
    <name type="scientific">Rhodococcus qingshengii</name>
    <dbReference type="NCBI Taxonomy" id="334542"/>
    <lineage>
        <taxon>Bacteria</taxon>
        <taxon>Bacillati</taxon>
        <taxon>Actinomycetota</taxon>
        <taxon>Actinomycetes</taxon>
        <taxon>Mycobacteriales</taxon>
        <taxon>Nocardiaceae</taxon>
        <taxon>Rhodococcus</taxon>
        <taxon>Rhodococcus erythropolis group</taxon>
    </lineage>
</organism>
<keyword evidence="1" id="KW-0472">Membrane</keyword>
<feature type="transmembrane region" description="Helical" evidence="1">
    <location>
        <begin position="50"/>
        <end position="70"/>
    </location>
</feature>